<comment type="caution">
    <text evidence="1">The sequence shown here is derived from an EMBL/GenBank/DDBJ whole genome shotgun (WGS) entry which is preliminary data.</text>
</comment>
<organism evidence="1 2">
    <name type="scientific">Rhizoctonia solani</name>
    <dbReference type="NCBI Taxonomy" id="456999"/>
    <lineage>
        <taxon>Eukaryota</taxon>
        <taxon>Fungi</taxon>
        <taxon>Dikarya</taxon>
        <taxon>Basidiomycota</taxon>
        <taxon>Agaricomycotina</taxon>
        <taxon>Agaricomycetes</taxon>
        <taxon>Cantharellales</taxon>
        <taxon>Ceratobasidiaceae</taxon>
        <taxon>Rhizoctonia</taxon>
    </lineage>
</organism>
<reference evidence="1" key="1">
    <citation type="submission" date="2021-01" db="EMBL/GenBank/DDBJ databases">
        <authorList>
            <person name="Kaushik A."/>
        </authorList>
    </citation>
    <scope>NUCLEOTIDE SEQUENCE</scope>
    <source>
        <strain evidence="1">AG3-T5</strain>
    </source>
</reference>
<sequence length="189" mass="19407">MSSFLRIAGAAALVLAFGLAARALPLGTLLDVNIPVLAHTNAVCETLNTMIEADIVAKLRACVNAATLAELRVAIDACVVVIKACAEALLKVKADVVVDAAVKADIVAFVAAIVTLVVKVCLQLTLKFGVSAVATVCAELDVCVRLLLANLDVCITGILTLIVKACVSVTVDLLAKINLAACANLFIGI</sequence>
<protein>
    <submittedName>
        <fullName evidence="1">Uncharacterized protein</fullName>
    </submittedName>
</protein>
<dbReference type="Proteomes" id="UP000663841">
    <property type="component" value="Unassembled WGS sequence"/>
</dbReference>
<evidence type="ECO:0000313" key="2">
    <source>
        <dbReference type="Proteomes" id="UP000663841"/>
    </source>
</evidence>
<dbReference type="EMBL" id="CAJMWW010000557">
    <property type="protein sequence ID" value="CAE6473751.1"/>
    <property type="molecule type" value="Genomic_DNA"/>
</dbReference>
<dbReference type="AlphaFoldDB" id="A0A8H3GZJ5"/>
<name>A0A8H3GZJ5_9AGAM</name>
<evidence type="ECO:0000313" key="1">
    <source>
        <dbReference type="EMBL" id="CAE6473751.1"/>
    </source>
</evidence>
<proteinExistence type="predicted"/>
<gene>
    <name evidence="1" type="ORF">RDB_LOCUS184763</name>
</gene>
<accession>A0A8H3GZJ5</accession>